<evidence type="ECO:0000256" key="7">
    <source>
        <dbReference type="ARBA" id="ARBA00023136"/>
    </source>
</evidence>
<dbReference type="GO" id="GO:0005886">
    <property type="term" value="C:plasma membrane"/>
    <property type="evidence" value="ECO:0007669"/>
    <property type="project" value="UniProtKB-SubCell"/>
</dbReference>
<keyword evidence="6 8" id="KW-1133">Transmembrane helix</keyword>
<feature type="transmembrane region" description="Helical" evidence="9">
    <location>
        <begin position="173"/>
        <end position="196"/>
    </location>
</feature>
<dbReference type="GO" id="GO:0015105">
    <property type="term" value="F:arsenite transmembrane transporter activity"/>
    <property type="evidence" value="ECO:0007669"/>
    <property type="project" value="TreeGrafter"/>
</dbReference>
<dbReference type="EMBL" id="FTPR01000001">
    <property type="protein sequence ID" value="SIT82304.1"/>
    <property type="molecule type" value="Genomic_DNA"/>
</dbReference>
<dbReference type="InterPro" id="IPR004706">
    <property type="entry name" value="Arsenical-R_Acr3"/>
</dbReference>
<dbReference type="STRING" id="287098.SAMN05421665_1430"/>
<dbReference type="AlphaFoldDB" id="A0A1R3WW55"/>
<name>A0A1R3WW55_9RHOB</name>
<comment type="subcellular location">
    <subcellularLocation>
        <location evidence="1 8">Cell membrane</location>
        <topology evidence="1 8">Multi-pass membrane protein</topology>
    </subcellularLocation>
</comment>
<dbReference type="GO" id="GO:0015104">
    <property type="term" value="F:antimonite transmembrane transporter activity"/>
    <property type="evidence" value="ECO:0007669"/>
    <property type="project" value="TreeGrafter"/>
</dbReference>
<feature type="transmembrane region" description="Helical" evidence="9">
    <location>
        <begin position="217"/>
        <end position="238"/>
    </location>
</feature>
<proteinExistence type="inferred from homology"/>
<evidence type="ECO:0000256" key="1">
    <source>
        <dbReference type="ARBA" id="ARBA00004651"/>
    </source>
</evidence>
<reference evidence="11" key="1">
    <citation type="submission" date="2017-01" db="EMBL/GenBank/DDBJ databases">
        <authorList>
            <person name="Varghese N."/>
            <person name="Submissions S."/>
        </authorList>
    </citation>
    <scope>NUCLEOTIDE SEQUENCE [LARGE SCALE GENOMIC DNA]</scope>
    <source>
        <strain evidence="11">DSM 29591</strain>
    </source>
</reference>
<feature type="transmembrane region" description="Helical" evidence="9">
    <location>
        <begin position="7"/>
        <end position="26"/>
    </location>
</feature>
<dbReference type="PIRSF" id="PIRSF005508">
    <property type="entry name" value="Acr3"/>
    <property type="match status" value="1"/>
</dbReference>
<comment type="similarity">
    <text evidence="2 8">Belongs to the arsenical resistance-3 (ACR3) (TC 2.A.59) family.</text>
</comment>
<keyword evidence="5 8" id="KW-0812">Transmembrane</keyword>
<accession>A0A1R3WW55</accession>
<feature type="transmembrane region" description="Helical" evidence="9">
    <location>
        <begin position="145"/>
        <end position="167"/>
    </location>
</feature>
<sequence>MGLFERYLSIWIGLAMVAGIALGSVAPSLVNLVAAAEFASVNLVVAVLIWAMVYPMMVGVDPASLKDVLKQPKGLAITLVVNWLIKPFSMAALGVLFFEVVFADLIAPADAQQYLAGLILLGAAPCTAMVFVWSQLTKGDESYTLLQVSVNDVVMVFAFAPIVAFLLGVTDIIVPWETLVLSVVLFVALPLAAGLFTRARLGSAARIAAFQARIKPWSVIGLVVTVVILFGLQGQVILDRPQVIALIAVPILLQSYGIFALAYAAAFALRVPHRIAAPCALIGTSNFFELAVAVAISLFGLNSGAALATVVGVLVEVPVMLSLVAFANRTRGRFSDRSA</sequence>
<dbReference type="InterPro" id="IPR002657">
    <property type="entry name" value="BilAc:Na_symport/Acr3"/>
</dbReference>
<dbReference type="OrthoDB" id="5290400at2"/>
<keyword evidence="7 8" id="KW-0472">Membrane</keyword>
<evidence type="ECO:0000256" key="5">
    <source>
        <dbReference type="ARBA" id="ARBA00022692"/>
    </source>
</evidence>
<keyword evidence="11" id="KW-1185">Reference proteome</keyword>
<evidence type="ECO:0000256" key="8">
    <source>
        <dbReference type="PIRNR" id="PIRNR005508"/>
    </source>
</evidence>
<feature type="transmembrane region" description="Helical" evidence="9">
    <location>
        <begin position="75"/>
        <end position="102"/>
    </location>
</feature>
<feature type="transmembrane region" description="Helical" evidence="9">
    <location>
        <begin position="275"/>
        <end position="299"/>
    </location>
</feature>
<evidence type="ECO:0000256" key="2">
    <source>
        <dbReference type="ARBA" id="ARBA00010110"/>
    </source>
</evidence>
<dbReference type="Gene3D" id="1.20.1530.20">
    <property type="match status" value="1"/>
</dbReference>
<feature type="transmembrane region" description="Helical" evidence="9">
    <location>
        <begin position="244"/>
        <end position="268"/>
    </location>
</feature>
<evidence type="ECO:0000256" key="4">
    <source>
        <dbReference type="ARBA" id="ARBA00022475"/>
    </source>
</evidence>
<dbReference type="RefSeq" id="WP_076658979.1">
    <property type="nucleotide sequence ID" value="NZ_FTPR01000001.1"/>
</dbReference>
<dbReference type="Proteomes" id="UP000186997">
    <property type="component" value="Unassembled WGS sequence"/>
</dbReference>
<feature type="transmembrane region" description="Helical" evidence="9">
    <location>
        <begin position="305"/>
        <end position="327"/>
    </location>
</feature>
<evidence type="ECO:0000313" key="10">
    <source>
        <dbReference type="EMBL" id="SIT82304.1"/>
    </source>
</evidence>
<dbReference type="GO" id="GO:0015297">
    <property type="term" value="F:antiporter activity"/>
    <property type="evidence" value="ECO:0007669"/>
    <property type="project" value="UniProtKB-UniRule"/>
</dbReference>
<dbReference type="Pfam" id="PF01758">
    <property type="entry name" value="SBF"/>
    <property type="match status" value="1"/>
</dbReference>
<feature type="transmembrane region" description="Helical" evidence="9">
    <location>
        <begin position="114"/>
        <end position="133"/>
    </location>
</feature>
<feature type="transmembrane region" description="Helical" evidence="9">
    <location>
        <begin position="32"/>
        <end position="54"/>
    </location>
</feature>
<keyword evidence="4 8" id="KW-1003">Cell membrane</keyword>
<keyword evidence="3 8" id="KW-0813">Transport</keyword>
<dbReference type="InterPro" id="IPR038770">
    <property type="entry name" value="Na+/solute_symporter_sf"/>
</dbReference>
<dbReference type="PANTHER" id="PTHR43057">
    <property type="entry name" value="ARSENITE EFFLUX TRANSPORTER"/>
    <property type="match status" value="1"/>
</dbReference>
<dbReference type="PANTHER" id="PTHR43057:SF1">
    <property type="entry name" value="ARSENICAL-RESISTANCE PROTEIN 3"/>
    <property type="match status" value="1"/>
</dbReference>
<organism evidence="10 11">
    <name type="scientific">Yoonia rosea</name>
    <dbReference type="NCBI Taxonomy" id="287098"/>
    <lineage>
        <taxon>Bacteria</taxon>
        <taxon>Pseudomonadati</taxon>
        <taxon>Pseudomonadota</taxon>
        <taxon>Alphaproteobacteria</taxon>
        <taxon>Rhodobacterales</taxon>
        <taxon>Paracoccaceae</taxon>
        <taxon>Yoonia</taxon>
    </lineage>
</organism>
<dbReference type="NCBIfam" id="TIGR00832">
    <property type="entry name" value="acr3"/>
    <property type="match status" value="1"/>
</dbReference>
<evidence type="ECO:0000256" key="9">
    <source>
        <dbReference type="SAM" id="Phobius"/>
    </source>
</evidence>
<evidence type="ECO:0000256" key="6">
    <source>
        <dbReference type="ARBA" id="ARBA00022989"/>
    </source>
</evidence>
<gene>
    <name evidence="10" type="ORF">SAMN05421665_1430</name>
</gene>
<protein>
    <submittedName>
        <fullName evidence="10">Arsenite transporter, ACR3 family</fullName>
    </submittedName>
</protein>
<evidence type="ECO:0000313" key="11">
    <source>
        <dbReference type="Proteomes" id="UP000186997"/>
    </source>
</evidence>
<evidence type="ECO:0000256" key="3">
    <source>
        <dbReference type="ARBA" id="ARBA00022448"/>
    </source>
</evidence>